<dbReference type="Pfam" id="PF05641">
    <property type="entry name" value="Agenet"/>
    <property type="match status" value="2"/>
</dbReference>
<feature type="region of interest" description="Disordered" evidence="3">
    <location>
        <begin position="311"/>
        <end position="344"/>
    </location>
</feature>
<evidence type="ECO:0000256" key="1">
    <source>
        <dbReference type="ARBA" id="ARBA00022448"/>
    </source>
</evidence>
<feature type="domain" description="Agenet" evidence="4">
    <location>
        <begin position="93"/>
        <end position="155"/>
    </location>
</feature>
<dbReference type="PANTHER" id="PTHR31917:SF150">
    <property type="entry name" value="OS01G0556800 PROTEIN"/>
    <property type="match status" value="1"/>
</dbReference>
<feature type="region of interest" description="Disordered" evidence="3">
    <location>
        <begin position="651"/>
        <end position="672"/>
    </location>
</feature>
<comment type="caution">
    <text evidence="5">The sequence shown here is derived from an EMBL/GenBank/DDBJ whole genome shotgun (WGS) entry which is preliminary data.</text>
</comment>
<protein>
    <recommendedName>
        <fullName evidence="4">Agenet domain-containing protein</fullName>
    </recommendedName>
</protein>
<feature type="domain" description="Agenet" evidence="4">
    <location>
        <begin position="24"/>
        <end position="92"/>
    </location>
</feature>
<evidence type="ECO:0000259" key="4">
    <source>
        <dbReference type="SMART" id="SM00743"/>
    </source>
</evidence>
<dbReference type="Pfam" id="PF05266">
    <property type="entry name" value="DUF724"/>
    <property type="match status" value="1"/>
</dbReference>
<keyword evidence="6" id="KW-1185">Reference proteome</keyword>
<proteinExistence type="predicted"/>
<keyword evidence="2" id="KW-0341">Growth regulation</keyword>
<dbReference type="EMBL" id="CAJGYO010000005">
    <property type="protein sequence ID" value="CAD6231249.1"/>
    <property type="molecule type" value="Genomic_DNA"/>
</dbReference>
<feature type="compositionally biased region" description="Basic and acidic residues" evidence="3">
    <location>
        <begin position="1"/>
        <end position="12"/>
    </location>
</feature>
<name>A0A811NUG2_9POAL</name>
<feature type="compositionally biased region" description="Polar residues" evidence="3">
    <location>
        <begin position="330"/>
        <end position="344"/>
    </location>
</feature>
<reference evidence="5" key="1">
    <citation type="submission" date="2020-10" db="EMBL/GenBank/DDBJ databases">
        <authorList>
            <person name="Han B."/>
            <person name="Lu T."/>
            <person name="Zhao Q."/>
            <person name="Huang X."/>
            <person name="Zhao Y."/>
        </authorList>
    </citation>
    <scope>NUCLEOTIDE SEQUENCE</scope>
</reference>
<evidence type="ECO:0000256" key="3">
    <source>
        <dbReference type="SAM" id="MobiDB-lite"/>
    </source>
</evidence>
<dbReference type="PANTHER" id="PTHR31917">
    <property type="entry name" value="AGENET DOMAIN-CONTAINING PROTEIN-RELATED"/>
    <property type="match status" value="1"/>
</dbReference>
<accession>A0A811NUG2</accession>
<dbReference type="OrthoDB" id="687110at2759"/>
<gene>
    <name evidence="5" type="ORF">NCGR_LOCUS21362</name>
</gene>
<keyword evidence="1" id="KW-0813">Transport</keyword>
<evidence type="ECO:0000256" key="2">
    <source>
        <dbReference type="ARBA" id="ARBA00022604"/>
    </source>
</evidence>
<dbReference type="InterPro" id="IPR007930">
    <property type="entry name" value="DUF724"/>
</dbReference>
<feature type="region of interest" description="Disordered" evidence="3">
    <location>
        <begin position="1"/>
        <end position="22"/>
    </location>
</feature>
<feature type="domain" description="Agenet" evidence="4">
    <location>
        <begin position="169"/>
        <end position="229"/>
    </location>
</feature>
<dbReference type="InterPro" id="IPR014002">
    <property type="entry name" value="Agenet_dom_plant"/>
</dbReference>
<dbReference type="SMART" id="SM00743">
    <property type="entry name" value="Agenet"/>
    <property type="match status" value="3"/>
</dbReference>
<sequence>MVRSAAEEEGKDAGTGSGNWPRSRRYAVGDEVEVLFTGPGFRGARFEATVTARLPGSGRYKVLYCELVRRGGPPLREVVAASNVRPRPPPPGRELELFDLVEAYHSDGWWPGVVSDIRPQRRRNQATQFAVSLPLFREVVVLSASFVRPRREFVYGSWIDAQEVLRGIPHYAEGSRIEVMCDKQGRVWRPAIIKKMVGSTNYVVSYGNGESSIEVLHTRFIRPEPIYDKMKLEYELKPSAEVEVYHDGIWSLGVIADVGSCEPRRYRVKVKEHSNAYGNDYMIVSSASLRPKAKWDSPEWRIPSTKKYARKRNYSDSDSDYSSDSGYSPEFSTPGGNSDQYSSIPNKRVRKENAQMEEVHLRHSLNLRQDTDSSSLKDVMDMEIPSEKHVSRVKKLERERAGLGFGVVKGQEQILEANAVKLICTPCDGKGRHSLPKALASKRKDLSVSSLDDVIEIDSKYNFGDVVVISDDSSHGSFIEISDDSSYNPIKMQSEGENQEMCPKITEVNSWVVGTSIEGAANQKTVNQSYGGAFPIGKLEPSSSRLRDIEVSLLCIEAPNDNKIDTENKKTGISPEEAEAFLIGKLERPSSGQKGVKADLVCIEARNDNKVEIKNQRMGMSLVSAEGFHLETCRNSAKDIAIVSYTECNASSQQPWGQPLEPVSKKSSGPSSLLHPGLMVDTSAFMPLAVPNSSNLSPVFSTTSLLLMPKNKMEVFEKLPQNPHFRKVWNCPPELRGGRAIGLMVSFADMAESIKNMRIQDEPRLYEEKMSILLDMEEENGFEAGPLKVCLHNLLCTRTCQINLKSRKVRLEKEIFEIEAINCGCEQRLKVLDMCIMGMEEKKYQEMKASLGMQKTENCSSISKLQVDLCQVEESLKYAEAVFGSIATAPWQSDAAPLLQ</sequence>
<dbReference type="AlphaFoldDB" id="A0A811NUG2"/>
<dbReference type="Proteomes" id="UP000604825">
    <property type="component" value="Unassembled WGS sequence"/>
</dbReference>
<organism evidence="5 6">
    <name type="scientific">Miscanthus lutarioriparius</name>
    <dbReference type="NCBI Taxonomy" id="422564"/>
    <lineage>
        <taxon>Eukaryota</taxon>
        <taxon>Viridiplantae</taxon>
        <taxon>Streptophyta</taxon>
        <taxon>Embryophyta</taxon>
        <taxon>Tracheophyta</taxon>
        <taxon>Spermatophyta</taxon>
        <taxon>Magnoliopsida</taxon>
        <taxon>Liliopsida</taxon>
        <taxon>Poales</taxon>
        <taxon>Poaceae</taxon>
        <taxon>PACMAD clade</taxon>
        <taxon>Panicoideae</taxon>
        <taxon>Andropogonodae</taxon>
        <taxon>Andropogoneae</taxon>
        <taxon>Saccharinae</taxon>
        <taxon>Miscanthus</taxon>
    </lineage>
</organism>
<dbReference type="InterPro" id="IPR008395">
    <property type="entry name" value="Agenet-like_dom"/>
</dbReference>
<evidence type="ECO:0000313" key="6">
    <source>
        <dbReference type="Proteomes" id="UP000604825"/>
    </source>
</evidence>
<evidence type="ECO:0000313" key="5">
    <source>
        <dbReference type="EMBL" id="CAD6231249.1"/>
    </source>
</evidence>